<evidence type="ECO:0000313" key="3">
    <source>
        <dbReference type="Proteomes" id="UP001596026"/>
    </source>
</evidence>
<reference evidence="3" key="1">
    <citation type="journal article" date="2019" name="Int. J. Syst. Evol. Microbiol.">
        <title>The Global Catalogue of Microorganisms (GCM) 10K type strain sequencing project: providing services to taxonomists for standard genome sequencing and annotation.</title>
        <authorList>
            <consortium name="The Broad Institute Genomics Platform"/>
            <consortium name="The Broad Institute Genome Sequencing Center for Infectious Disease"/>
            <person name="Wu L."/>
            <person name="Ma J."/>
        </authorList>
    </citation>
    <scope>NUCLEOTIDE SEQUENCE [LARGE SCALE GENOMIC DNA]</scope>
    <source>
        <strain evidence="3">CGMCC 1.19061</strain>
    </source>
</reference>
<dbReference type="Pfam" id="PF07997">
    <property type="entry name" value="DUF1694"/>
    <property type="match status" value="1"/>
</dbReference>
<comment type="caution">
    <text evidence="2">The sequence shown here is derived from an EMBL/GenBank/DDBJ whole genome shotgun (WGS) entry which is preliminary data.</text>
</comment>
<keyword evidence="3" id="KW-1185">Reference proteome</keyword>
<organism evidence="2 3">
    <name type="scientific">Enterococcus eurekensis</name>
    <dbReference type="NCBI Taxonomy" id="1159753"/>
    <lineage>
        <taxon>Bacteria</taxon>
        <taxon>Bacillati</taxon>
        <taxon>Bacillota</taxon>
        <taxon>Bacilli</taxon>
        <taxon>Lactobacillales</taxon>
        <taxon>Enterococcaceae</taxon>
        <taxon>Enterococcus</taxon>
    </lineage>
</organism>
<dbReference type="InterPro" id="IPR012543">
    <property type="entry name" value="DUF1694"/>
</dbReference>
<protein>
    <submittedName>
        <fullName evidence="2">YueI family protein</fullName>
    </submittedName>
</protein>
<evidence type="ECO:0000256" key="1">
    <source>
        <dbReference type="SAM" id="MobiDB-lite"/>
    </source>
</evidence>
<feature type="region of interest" description="Disordered" evidence="1">
    <location>
        <begin position="1"/>
        <end position="20"/>
    </location>
</feature>
<sequence length="149" mass="16861">MTDNLQQRIDQAASGTPLTKPDEQARYLGTFRERCYVSMTVNQLKKESNKNLLTRALATYPEAKVLINGLLSTSLQANYIQIVTTHKHAFTIVTPKQSLREDDIGLLLVSDEAVNEEVIDLEAKFKKNVSKATSDNAPQNKKSFWSKWF</sequence>
<dbReference type="EMBL" id="JBHSGT010000041">
    <property type="protein sequence ID" value="MFC4710227.1"/>
    <property type="molecule type" value="Genomic_DNA"/>
</dbReference>
<dbReference type="Proteomes" id="UP001596026">
    <property type="component" value="Unassembled WGS sequence"/>
</dbReference>
<dbReference type="PIRSF" id="PIRSF034303">
    <property type="entry name" value="DUF1694"/>
    <property type="match status" value="1"/>
</dbReference>
<dbReference type="Gene3D" id="3.30.1330.30">
    <property type="match status" value="1"/>
</dbReference>
<dbReference type="SUPFAM" id="SSF160515">
    <property type="entry name" value="YueI-like"/>
    <property type="match status" value="1"/>
</dbReference>
<name>A0ABV9M324_9ENTE</name>
<dbReference type="RefSeq" id="WP_379964942.1">
    <property type="nucleotide sequence ID" value="NZ_JBHSGT010000041.1"/>
</dbReference>
<evidence type="ECO:0000313" key="2">
    <source>
        <dbReference type="EMBL" id="MFC4710227.1"/>
    </source>
</evidence>
<dbReference type="InterPro" id="IPR029064">
    <property type="entry name" value="Ribosomal_eL30-like_sf"/>
</dbReference>
<feature type="compositionally biased region" description="Polar residues" evidence="1">
    <location>
        <begin position="1"/>
        <end position="17"/>
    </location>
</feature>
<proteinExistence type="predicted"/>
<gene>
    <name evidence="2" type="ORF">ACFO3L_06240</name>
</gene>
<accession>A0ABV9M324</accession>